<keyword evidence="6" id="KW-0046">Antibiotic resistance</keyword>
<evidence type="ECO:0000256" key="4">
    <source>
        <dbReference type="ARBA" id="ARBA00022729"/>
    </source>
</evidence>
<dbReference type="EMBL" id="CP104694">
    <property type="protein sequence ID" value="UXI67841.1"/>
    <property type="molecule type" value="Genomic_DNA"/>
</dbReference>
<dbReference type="SUPFAM" id="SSF56601">
    <property type="entry name" value="beta-lactamase/transpeptidase-like"/>
    <property type="match status" value="1"/>
</dbReference>
<dbReference type="EC" id="3.5.2.6" evidence="3"/>
<evidence type="ECO:0000256" key="6">
    <source>
        <dbReference type="ARBA" id="ARBA00023251"/>
    </source>
</evidence>
<dbReference type="Pfam" id="PF00905">
    <property type="entry name" value="Transpeptidase"/>
    <property type="match status" value="1"/>
</dbReference>
<evidence type="ECO:0000256" key="8">
    <source>
        <dbReference type="SAM" id="SignalP"/>
    </source>
</evidence>
<gene>
    <name evidence="10" type="ORF">N4264_24430</name>
</gene>
<evidence type="ECO:0000259" key="9">
    <source>
        <dbReference type="Pfam" id="PF00905"/>
    </source>
</evidence>
<dbReference type="InterPro" id="IPR001460">
    <property type="entry name" value="PCN-bd_Tpept"/>
</dbReference>
<dbReference type="PANTHER" id="PTHR30627">
    <property type="entry name" value="PEPTIDOGLYCAN D,D-TRANSPEPTIDASE"/>
    <property type="match status" value="1"/>
</dbReference>
<comment type="catalytic activity">
    <reaction evidence="1">
        <text>a beta-lactam + H2O = a substituted beta-amino acid</text>
        <dbReference type="Rhea" id="RHEA:20401"/>
        <dbReference type="ChEBI" id="CHEBI:15377"/>
        <dbReference type="ChEBI" id="CHEBI:35627"/>
        <dbReference type="ChEBI" id="CHEBI:140347"/>
        <dbReference type="EC" id="3.5.2.6"/>
    </reaction>
</comment>
<name>A0ABY6BGW0_9GAMM</name>
<reference evidence="10" key="1">
    <citation type="submission" date="2022-09" db="EMBL/GenBank/DDBJ databases">
        <title>Tahibacter sp. nov., isolated from a fresh water.</title>
        <authorList>
            <person name="Baek J.H."/>
            <person name="Lee J.K."/>
            <person name="Kim J.M."/>
            <person name="Jeon C.O."/>
        </authorList>
    </citation>
    <scope>NUCLEOTIDE SEQUENCE</scope>
    <source>
        <strain evidence="10">W38</strain>
    </source>
</reference>
<evidence type="ECO:0000256" key="5">
    <source>
        <dbReference type="ARBA" id="ARBA00022801"/>
    </source>
</evidence>
<proteinExistence type="inferred from homology"/>
<evidence type="ECO:0000256" key="7">
    <source>
        <dbReference type="SAM" id="MobiDB-lite"/>
    </source>
</evidence>
<evidence type="ECO:0000256" key="3">
    <source>
        <dbReference type="ARBA" id="ARBA00012865"/>
    </source>
</evidence>
<comment type="similarity">
    <text evidence="2">Belongs to the class-D beta-lactamase family.</text>
</comment>
<dbReference type="InterPro" id="IPR012338">
    <property type="entry name" value="Beta-lactam/transpept-like"/>
</dbReference>
<keyword evidence="5" id="KW-0378">Hydrolase</keyword>
<dbReference type="InterPro" id="IPR050515">
    <property type="entry name" value="Beta-lactam/transpept"/>
</dbReference>
<dbReference type="RefSeq" id="WP_261694810.1">
    <property type="nucleotide sequence ID" value="NZ_CP104694.1"/>
</dbReference>
<keyword evidence="4 8" id="KW-0732">Signal</keyword>
<accession>A0ABY6BGW0</accession>
<dbReference type="PANTHER" id="PTHR30627:SF6">
    <property type="entry name" value="BETA-LACTAMASE YBXI-RELATED"/>
    <property type="match status" value="1"/>
</dbReference>
<dbReference type="Proteomes" id="UP001064632">
    <property type="component" value="Chromosome"/>
</dbReference>
<evidence type="ECO:0000313" key="10">
    <source>
        <dbReference type="EMBL" id="UXI67841.1"/>
    </source>
</evidence>
<feature type="region of interest" description="Disordered" evidence="7">
    <location>
        <begin position="227"/>
        <end position="274"/>
    </location>
</feature>
<dbReference type="Gene3D" id="3.40.710.10">
    <property type="entry name" value="DD-peptidase/beta-lactamase superfamily"/>
    <property type="match status" value="1"/>
</dbReference>
<evidence type="ECO:0000256" key="1">
    <source>
        <dbReference type="ARBA" id="ARBA00001526"/>
    </source>
</evidence>
<protein>
    <recommendedName>
        <fullName evidence="3">beta-lactamase</fullName>
        <ecNumber evidence="3">3.5.2.6</ecNumber>
    </recommendedName>
</protein>
<feature type="chain" id="PRO_5045897227" description="beta-lactamase" evidence="8">
    <location>
        <begin position="23"/>
        <end position="274"/>
    </location>
</feature>
<evidence type="ECO:0000256" key="2">
    <source>
        <dbReference type="ARBA" id="ARBA00007898"/>
    </source>
</evidence>
<evidence type="ECO:0000313" key="11">
    <source>
        <dbReference type="Proteomes" id="UP001064632"/>
    </source>
</evidence>
<organism evidence="10 11">
    <name type="scientific">Tahibacter amnicola</name>
    <dbReference type="NCBI Taxonomy" id="2976241"/>
    <lineage>
        <taxon>Bacteria</taxon>
        <taxon>Pseudomonadati</taxon>
        <taxon>Pseudomonadota</taxon>
        <taxon>Gammaproteobacteria</taxon>
        <taxon>Lysobacterales</taxon>
        <taxon>Rhodanobacteraceae</taxon>
        <taxon>Tahibacter</taxon>
    </lineage>
</organism>
<feature type="domain" description="Penicillin-binding protein transpeptidase" evidence="9">
    <location>
        <begin position="59"/>
        <end position="214"/>
    </location>
</feature>
<keyword evidence="11" id="KW-1185">Reference proteome</keyword>
<sequence length="274" mass="30483">MTRWRPLAFFLLALLAAPAAHATDWEVHPEWEKAFSSRGLTGTLLLYDAAADRYRVFDRQRAQTPLPPASTYKVFNAMVALETGVIRDEHVVFPWDGQKRWVDNWNRDHDLASGMKFSVVWYYQELARRIGRERMQHWIDAAGYGNRDIGGDIDSFWLGGGGKLRISAVGQIEFLRKLADGSLPFSARSQEIARRITVVEEAPAYVVHGKTGLGDARRQKLVLRAQRGPAQGHRGCPQAAGHRARSAGTVGRAAEAGAGELTRRRQPAAAGRTQ</sequence>
<feature type="signal peptide" evidence="8">
    <location>
        <begin position="1"/>
        <end position="22"/>
    </location>
</feature>